<keyword evidence="2" id="KW-1185">Reference proteome</keyword>
<organism evidence="1 2">
    <name type="scientific">Bradyrhizobium cosmicum</name>
    <dbReference type="NCBI Taxonomy" id="1404864"/>
    <lineage>
        <taxon>Bacteria</taxon>
        <taxon>Pseudomonadati</taxon>
        <taxon>Pseudomonadota</taxon>
        <taxon>Alphaproteobacteria</taxon>
        <taxon>Hyphomicrobiales</taxon>
        <taxon>Nitrobacteraceae</taxon>
        <taxon>Bradyrhizobium</taxon>
    </lineage>
</organism>
<evidence type="ECO:0000313" key="2">
    <source>
        <dbReference type="Proteomes" id="UP000007886"/>
    </source>
</evidence>
<dbReference type="Proteomes" id="UP000007886">
    <property type="component" value="Chromosome"/>
</dbReference>
<accession>A0AAI8QEY8</accession>
<name>A0AAI8QEY8_9BRAD</name>
<dbReference type="KEGG" id="brs:S23_60350"/>
<gene>
    <name evidence="1" type="ORF">S23_60350</name>
</gene>
<dbReference type="EMBL" id="AP012279">
    <property type="protein sequence ID" value="BAL79223.1"/>
    <property type="molecule type" value="Genomic_DNA"/>
</dbReference>
<dbReference type="AlphaFoldDB" id="A0AAI8QEY8"/>
<evidence type="ECO:0000313" key="1">
    <source>
        <dbReference type="EMBL" id="BAL79223.1"/>
    </source>
</evidence>
<sequence length="91" mass="9406">MDHLARGLEVDALTEIVAAEPDGGHAQAGGAEITNFHGRSCQEKAAPIVTAVRRSSKAPAALLPCLAIAGKKMRPLSDAATDGDRFGALDR</sequence>
<protein>
    <submittedName>
        <fullName evidence="1">Uncharacterized protein</fullName>
    </submittedName>
</protein>
<reference evidence="1 2" key="1">
    <citation type="journal article" date="2012" name="Microbes Environ.">
        <title>Complete genome sequence of Bradyrhizobium sp. S23321: insights into symbiosis evolution in soil oligotrophs.</title>
        <authorList>
            <person name="Okubo T."/>
            <person name="Tsukui T."/>
            <person name="Maita H."/>
            <person name="Okamoto S."/>
            <person name="Oshima K."/>
            <person name="Fujisawa T."/>
            <person name="Saito A."/>
            <person name="Futamata H."/>
            <person name="Hattori R."/>
            <person name="Shimomura Y."/>
            <person name="Haruta S."/>
            <person name="Morimoto S."/>
            <person name="Wang Y."/>
            <person name="Sakai Y."/>
            <person name="Hattori M."/>
            <person name="Aizawa S."/>
            <person name="Nagashima K.V.P."/>
            <person name="Masuda S."/>
            <person name="Hattori T."/>
            <person name="Yamashita A."/>
            <person name="Bao Z."/>
            <person name="Hayatsu M."/>
            <person name="Kajiya-Kanegae H."/>
            <person name="Yoshinaga I."/>
            <person name="Sakamoto K."/>
            <person name="Toyota K."/>
            <person name="Nakao M."/>
            <person name="Kohara M."/>
            <person name="Anda M."/>
            <person name="Niwa R."/>
            <person name="Jung-Hwan P."/>
            <person name="Sameshima-Saito R."/>
            <person name="Tokuda S."/>
            <person name="Yamamoto S."/>
            <person name="Yamamoto S."/>
            <person name="Yokoyama T."/>
            <person name="Akutsu T."/>
            <person name="Nakamura Y."/>
            <person name="Nakahira-Yanaka Y."/>
            <person name="Takada Hoshino Y."/>
            <person name="Hirakawa H."/>
            <person name="Mitsui H."/>
            <person name="Terasawa K."/>
            <person name="Itakura M."/>
            <person name="Sato S."/>
            <person name="Ikeda-Ohtsubo W."/>
            <person name="Sakakura N."/>
            <person name="Kaminuma E."/>
            <person name="Minamisawa K."/>
        </authorList>
    </citation>
    <scope>NUCLEOTIDE SEQUENCE [LARGE SCALE GENOMIC DNA]</scope>
    <source>
        <strain evidence="1 2">S23321</strain>
    </source>
</reference>
<proteinExistence type="predicted"/>